<dbReference type="PANTHER" id="PTHR44688">
    <property type="entry name" value="DNA-BINDING TRANSCRIPTIONAL ACTIVATOR DEVR_DOSR"/>
    <property type="match status" value="1"/>
</dbReference>
<dbReference type="InterPro" id="IPR016032">
    <property type="entry name" value="Sig_transdc_resp-reg_C-effctor"/>
</dbReference>
<evidence type="ECO:0000259" key="4">
    <source>
        <dbReference type="PROSITE" id="PS50043"/>
    </source>
</evidence>
<dbReference type="SUPFAM" id="SSF48452">
    <property type="entry name" value="TPR-like"/>
    <property type="match status" value="1"/>
</dbReference>
<reference evidence="5" key="1">
    <citation type="submission" date="2023-03" db="EMBL/GenBank/DDBJ databases">
        <authorList>
            <person name="Shen W."/>
            <person name="Cai J."/>
        </authorList>
    </citation>
    <scope>NUCLEOTIDE SEQUENCE</scope>
    <source>
        <strain evidence="5">Y15</strain>
    </source>
</reference>
<dbReference type="InterPro" id="IPR027417">
    <property type="entry name" value="P-loop_NTPase"/>
</dbReference>
<dbReference type="RefSeq" id="WP_222227444.1">
    <property type="nucleotide sequence ID" value="NZ_CP081847.1"/>
</dbReference>
<evidence type="ECO:0000313" key="6">
    <source>
        <dbReference type="Proteomes" id="UP001254770"/>
    </source>
</evidence>
<dbReference type="AlphaFoldDB" id="A0AAW8T9S0"/>
<proteinExistence type="predicted"/>
<dbReference type="PANTHER" id="PTHR44688:SF16">
    <property type="entry name" value="DNA-BINDING TRANSCRIPTIONAL ACTIVATOR DEVR_DOSR"/>
    <property type="match status" value="1"/>
</dbReference>
<dbReference type="Gene3D" id="1.10.10.10">
    <property type="entry name" value="Winged helix-like DNA-binding domain superfamily/Winged helix DNA-binding domain"/>
    <property type="match status" value="1"/>
</dbReference>
<comment type="caution">
    <text evidence="5">The sequence shown here is derived from an EMBL/GenBank/DDBJ whole genome shotgun (WGS) entry which is preliminary data.</text>
</comment>
<evidence type="ECO:0000256" key="2">
    <source>
        <dbReference type="ARBA" id="ARBA00023125"/>
    </source>
</evidence>
<accession>A0AAW8T9S0</accession>
<dbReference type="InterPro" id="IPR000792">
    <property type="entry name" value="Tscrpt_reg_LuxR_C"/>
</dbReference>
<dbReference type="PRINTS" id="PR00038">
    <property type="entry name" value="HTHLUXR"/>
</dbReference>
<evidence type="ECO:0000256" key="3">
    <source>
        <dbReference type="ARBA" id="ARBA00023163"/>
    </source>
</evidence>
<sequence length="842" mass="97491">MVSYSNNNKFSETFFARTKLWKNFETAAKKRTVYVSAPAGFGKTVSTRHWLENAGYNIFWLSLYEHDNAPANFFSLLCKCLLSLQPSNQAMTAILHDASFSSSPLEHTYQLLNHFTPENKPYALVLDNGHQITDKKIRQNFLVVQKRLPQSFTTFILTREEIDLFELEYAGGHRNCEVITAQQLAFSTEEIQTYFISQKCPLSKKEASNIKKITNGWPFGVSALAAAGTSTLNYKNTHFFNDYFNKQFWQKLSTELQYFLLCTAIVDKITPELATKLTDREDSQEVLDTLCVHNFFITRYDHQCYRYHQLFVDFLQKKLVESSSERVEELYRKAANYYLDQQEIFLARGYALKSGDKATIMRTNATTRKIDQDYSTISVEEFLNVFCGYMNNQLFKEKIFPYPYLYSQYAGYYFLKGDVIMAEYCFDKIEENLTVIQQDYPQFLADSLLIIFIDSRKSLVQIIKKFLKYRVLPKFEERLKWSTVTMQLPFLHRSSRDFCELGQFSLLKMPTSLIRQTLGSRSTIMLLLVQAGILYEKHQFKKARVLVQNADRLRQQEPCDNETVFCCLMLLAAIYSSQQSKEHLVSIMDNIETYVQNQNQTFKENYQAFKTNLALLNGQQPVAKIWLTNHSPEKSDSLELYRIYQHFTTARALLVTNQTNKAKDFLAKLRKLAEGFHRPTDKAEVEILQAILEWHLNHSRKALHTLETALIEMQKYDYARVLAAEGAAVLPILYKLQTVIKESEHTSVVDPVFLAKTIKLAEEQAVVHRGVAQYIRMPAVKLSKQQRKMLKLLAEGYKNAEIAKMTNVTVHTVKFHLSAAYRKLGVTNAKDAVKIAKQKGFF</sequence>
<dbReference type="InterPro" id="IPR036388">
    <property type="entry name" value="WH-like_DNA-bd_sf"/>
</dbReference>
<dbReference type="PROSITE" id="PS00622">
    <property type="entry name" value="HTH_LUXR_1"/>
    <property type="match status" value="1"/>
</dbReference>
<feature type="domain" description="HTH luxR-type" evidence="4">
    <location>
        <begin position="775"/>
        <end position="840"/>
    </location>
</feature>
<gene>
    <name evidence="5" type="ORF">P7D69_09655</name>
</gene>
<dbReference type="EMBL" id="JARPXL010000008">
    <property type="protein sequence ID" value="MDT2544601.1"/>
    <property type="molecule type" value="Genomic_DNA"/>
</dbReference>
<dbReference type="CDD" id="cd06170">
    <property type="entry name" value="LuxR_C_like"/>
    <property type="match status" value="1"/>
</dbReference>
<dbReference type="InterPro" id="IPR041617">
    <property type="entry name" value="TPR_MalT"/>
</dbReference>
<dbReference type="Pfam" id="PF17874">
    <property type="entry name" value="TPR_MalT"/>
    <property type="match status" value="1"/>
</dbReference>
<evidence type="ECO:0000256" key="1">
    <source>
        <dbReference type="ARBA" id="ARBA00023015"/>
    </source>
</evidence>
<keyword evidence="3" id="KW-0804">Transcription</keyword>
<dbReference type="PROSITE" id="PS50043">
    <property type="entry name" value="HTH_LUXR_2"/>
    <property type="match status" value="1"/>
</dbReference>
<keyword evidence="2" id="KW-0238">DNA-binding</keyword>
<dbReference type="SMART" id="SM00421">
    <property type="entry name" value="HTH_LUXR"/>
    <property type="match status" value="1"/>
</dbReference>
<dbReference type="Gene3D" id="3.40.50.300">
    <property type="entry name" value="P-loop containing nucleotide triphosphate hydrolases"/>
    <property type="match status" value="1"/>
</dbReference>
<dbReference type="Gene3D" id="1.25.40.10">
    <property type="entry name" value="Tetratricopeptide repeat domain"/>
    <property type="match status" value="1"/>
</dbReference>
<dbReference type="Pfam" id="PF25873">
    <property type="entry name" value="WHD_MalT"/>
    <property type="match status" value="1"/>
</dbReference>
<dbReference type="GO" id="GO:0006355">
    <property type="term" value="P:regulation of DNA-templated transcription"/>
    <property type="evidence" value="ECO:0007669"/>
    <property type="project" value="InterPro"/>
</dbReference>
<evidence type="ECO:0000313" key="5">
    <source>
        <dbReference type="EMBL" id="MDT2544601.1"/>
    </source>
</evidence>
<organism evidence="5 6">
    <name type="scientific">Enterococcus raffinosus</name>
    <dbReference type="NCBI Taxonomy" id="71452"/>
    <lineage>
        <taxon>Bacteria</taxon>
        <taxon>Bacillati</taxon>
        <taxon>Bacillota</taxon>
        <taxon>Bacilli</taxon>
        <taxon>Lactobacillales</taxon>
        <taxon>Enterococcaceae</taxon>
        <taxon>Enterococcus</taxon>
    </lineage>
</organism>
<dbReference type="GO" id="GO:0003677">
    <property type="term" value="F:DNA binding"/>
    <property type="evidence" value="ECO:0007669"/>
    <property type="project" value="UniProtKB-KW"/>
</dbReference>
<keyword evidence="1" id="KW-0805">Transcription regulation</keyword>
<dbReference type="InterPro" id="IPR011990">
    <property type="entry name" value="TPR-like_helical_dom_sf"/>
</dbReference>
<protein>
    <submittedName>
        <fullName evidence="5">LuxR C-terminal-related transcriptional regulator</fullName>
    </submittedName>
</protein>
<dbReference type="Proteomes" id="UP001254770">
    <property type="component" value="Unassembled WGS sequence"/>
</dbReference>
<name>A0AAW8T9S0_9ENTE</name>
<dbReference type="SUPFAM" id="SSF46894">
    <property type="entry name" value="C-terminal effector domain of the bipartite response regulators"/>
    <property type="match status" value="1"/>
</dbReference>
<dbReference type="Pfam" id="PF00196">
    <property type="entry name" value="GerE"/>
    <property type="match status" value="1"/>
</dbReference>
<dbReference type="InterPro" id="IPR059106">
    <property type="entry name" value="WHD_MalT"/>
</dbReference>
<dbReference type="SUPFAM" id="SSF52540">
    <property type="entry name" value="P-loop containing nucleoside triphosphate hydrolases"/>
    <property type="match status" value="1"/>
</dbReference>